<organism evidence="3 4">
    <name type="scientific">Astyanax mexicanus</name>
    <name type="common">Blind cave fish</name>
    <name type="synonym">Astyanax fasciatus mexicanus</name>
    <dbReference type="NCBI Taxonomy" id="7994"/>
    <lineage>
        <taxon>Eukaryota</taxon>
        <taxon>Metazoa</taxon>
        <taxon>Chordata</taxon>
        <taxon>Craniata</taxon>
        <taxon>Vertebrata</taxon>
        <taxon>Euteleostomi</taxon>
        <taxon>Actinopterygii</taxon>
        <taxon>Neopterygii</taxon>
        <taxon>Teleostei</taxon>
        <taxon>Ostariophysi</taxon>
        <taxon>Characiformes</taxon>
        <taxon>Characoidei</taxon>
        <taxon>Acestrorhamphidae</taxon>
        <taxon>Acestrorhamphinae</taxon>
        <taxon>Astyanax</taxon>
    </lineage>
</organism>
<evidence type="ECO:0000313" key="4">
    <source>
        <dbReference type="Proteomes" id="UP000752171"/>
    </source>
</evidence>
<reference evidence="3 4" key="1">
    <citation type="submission" date="2021-07" db="EMBL/GenBank/DDBJ databases">
        <authorList>
            <person name="Imarazene B."/>
            <person name="Zahm M."/>
            <person name="Klopp C."/>
            <person name="Cabau C."/>
            <person name="Beille S."/>
            <person name="Jouanno E."/>
            <person name="Castinel A."/>
            <person name="Lluch J."/>
            <person name="Gil L."/>
            <person name="Kuchtly C."/>
            <person name="Lopez Roques C."/>
            <person name="Donnadieu C."/>
            <person name="Parrinello H."/>
            <person name="Journot L."/>
            <person name="Du K."/>
            <person name="Schartl M."/>
            <person name="Retaux S."/>
            <person name="Guiguen Y."/>
        </authorList>
    </citation>
    <scope>NUCLEOTIDE SEQUENCE [LARGE SCALE GENOMIC DNA]</scope>
    <source>
        <strain evidence="3">Pach_M1</strain>
        <tissue evidence="3">Testis</tissue>
    </source>
</reference>
<feature type="compositionally biased region" description="Basic and acidic residues" evidence="1">
    <location>
        <begin position="425"/>
        <end position="437"/>
    </location>
</feature>
<dbReference type="Proteomes" id="UP000752171">
    <property type="component" value="Unassembled WGS sequence"/>
</dbReference>
<sequence length="458" mass="51253">MPQLTTLNARGLRGVELGERREEEGGEEDGGTDGERDQDRTGGEQGQSQRGTVTGLLRLNWTHWSSWLQGLGPAAVLWLVVQEESPLYSSLSLLQAGGRLLQAVLIWTILALCTYLIRFLYHNKETYIQRLRGVSWISAEPIRENKPYHQQREQDAGHLVSVLSSVLDGFVVSVLQEPVSGESSLPQIRCLLTRLEVVSQALHKGSLSEGQSLQIKEEEEEVSEEDSSLRDRVKHIHTYLQDRVGALRCLLQVQDEYGGCLAEVQQGLQEHWELLEDLHTRVTLQPDQHQNPEDPNTVLSDTESLYTQLGLFRRTVNECQTHLNSCTHLLQGLESRQKVLAEKVGLTLDSTWIKDFVQSNSQQFKKVQENFLSLEQQTLTFVTHLRGLRAPGDSGGCDLEPVQTTPSSPLSSVPVYTAVLSTDSTDPHLDPDLDTKPPPRPSSKLSAMSCLCGVRRRK</sequence>
<gene>
    <name evidence="3" type="ORF">AMEX_G12420</name>
</gene>
<keyword evidence="2" id="KW-0812">Transmembrane</keyword>
<dbReference type="KEGG" id="amex:103024596"/>
<dbReference type="EMBL" id="JAICCE010000009">
    <property type="protein sequence ID" value="KAG9273310.1"/>
    <property type="molecule type" value="Genomic_DNA"/>
</dbReference>
<feature type="compositionally biased region" description="Basic and acidic residues" evidence="1">
    <location>
        <begin position="33"/>
        <end position="42"/>
    </location>
</feature>
<evidence type="ECO:0000313" key="3">
    <source>
        <dbReference type="EMBL" id="KAG9273310.1"/>
    </source>
</evidence>
<dbReference type="AlphaFoldDB" id="A0A8T2LPC7"/>
<evidence type="ECO:0000256" key="2">
    <source>
        <dbReference type="SAM" id="Phobius"/>
    </source>
</evidence>
<keyword evidence="2" id="KW-1133">Transmembrane helix</keyword>
<proteinExistence type="predicted"/>
<keyword evidence="2" id="KW-0472">Membrane</keyword>
<name>A0A8T2LPC7_ASTMX</name>
<comment type="caution">
    <text evidence="3">The sequence shown here is derived from an EMBL/GenBank/DDBJ whole genome shotgun (WGS) entry which is preliminary data.</text>
</comment>
<evidence type="ECO:0000256" key="1">
    <source>
        <dbReference type="SAM" id="MobiDB-lite"/>
    </source>
</evidence>
<accession>A0A8T2LPC7</accession>
<feature type="region of interest" description="Disordered" evidence="1">
    <location>
        <begin position="1"/>
        <end position="49"/>
    </location>
</feature>
<feature type="transmembrane region" description="Helical" evidence="2">
    <location>
        <begin position="101"/>
        <end position="121"/>
    </location>
</feature>
<feature type="region of interest" description="Disordered" evidence="1">
    <location>
        <begin position="422"/>
        <end position="448"/>
    </location>
</feature>
<protein>
    <submittedName>
        <fullName evidence="3">Uncharacterized protein</fullName>
    </submittedName>
</protein>